<evidence type="ECO:0000313" key="2">
    <source>
        <dbReference type="Proteomes" id="UP001234202"/>
    </source>
</evidence>
<protein>
    <submittedName>
        <fullName evidence="1">Uncharacterized protein</fullName>
    </submittedName>
</protein>
<evidence type="ECO:0000313" key="1">
    <source>
        <dbReference type="EMBL" id="KAJ9123721.1"/>
    </source>
</evidence>
<keyword evidence="2" id="KW-1185">Reference proteome</keyword>
<dbReference type="EMBL" id="JASBWV010000011">
    <property type="protein sequence ID" value="KAJ9123721.1"/>
    <property type="molecule type" value="Genomic_DNA"/>
</dbReference>
<sequence length="570" mass="62585">MRSPLVSIPARTGIFPLGSATVPTTSPLLRFRNGLNIPSDGEYGLAIVGEGEGRRRLVQTLLSKYRFHPHPPAPGVFPYAYNWGLEAAHTQGITNPIQSPPSIRHLTFSKPSATGEFTDFTARYGALQEEDKDTLLQFFRESLFPAPTDDAIAAIASILRIEHLLHLPLVALSSGQTRRSRIAAGLLAAPRMLILEDPFAGLDVQSRKEIASMLGQVNSGAVNLKTPSQDARSREEDAMRLVLSLRGTGTIGLPEYVTHVARVMGGEVETLGKEEYVERVKDEEGTHHVVPDARQAVIHTAESSAKPVVDVQGVSIAYGEVKVLDNVSWRIHPGQRWHLQGSNGCGKTTLLSLILGHHPKSFSLPAETLSIFSKPRREVATPTLRRRIGHASPEIFAAFPRSMGLSAGEAVGTGYEGVFSRRRMTEEQRTRIQSLLEPFVDLLDRKRTPSSVNATSSTTPTKSTLDLIYDTDFSHFPANQQALLLFLRAIVSRPSLLILDEASQGMDEETWARCRVLLDKEWAEIAQQAASATGDEQAVVVVSHWEEEVPWDAGSGRVLRLHEGKVVHQE</sequence>
<accession>A0ACC2XK23</accession>
<name>A0ACC2XK23_9TREE</name>
<organism evidence="1 2">
    <name type="scientific">Naganishia onofrii</name>
    <dbReference type="NCBI Taxonomy" id="1851511"/>
    <lineage>
        <taxon>Eukaryota</taxon>
        <taxon>Fungi</taxon>
        <taxon>Dikarya</taxon>
        <taxon>Basidiomycota</taxon>
        <taxon>Agaricomycotina</taxon>
        <taxon>Tremellomycetes</taxon>
        <taxon>Filobasidiales</taxon>
        <taxon>Filobasidiaceae</taxon>
        <taxon>Naganishia</taxon>
    </lineage>
</organism>
<reference evidence="1" key="1">
    <citation type="submission" date="2023-04" db="EMBL/GenBank/DDBJ databases">
        <title>Draft Genome sequencing of Naganishia species isolated from polar environments using Oxford Nanopore Technology.</title>
        <authorList>
            <person name="Leo P."/>
            <person name="Venkateswaran K."/>
        </authorList>
    </citation>
    <scope>NUCLEOTIDE SEQUENCE</scope>
    <source>
        <strain evidence="1">DBVPG 5303</strain>
    </source>
</reference>
<comment type="caution">
    <text evidence="1">The sequence shown here is derived from an EMBL/GenBank/DDBJ whole genome shotgun (WGS) entry which is preliminary data.</text>
</comment>
<gene>
    <name evidence="1" type="ORF">QFC24_003495</name>
</gene>
<proteinExistence type="predicted"/>
<dbReference type="Proteomes" id="UP001234202">
    <property type="component" value="Unassembled WGS sequence"/>
</dbReference>